<accession>A0A1H0DSK7</accession>
<feature type="zinc finger region" description="dksA C4-type" evidence="4">
    <location>
        <begin position="79"/>
        <end position="103"/>
    </location>
</feature>
<dbReference type="InterPro" id="IPR000962">
    <property type="entry name" value="Znf_DskA_TraR"/>
</dbReference>
<evidence type="ECO:0000259" key="6">
    <source>
        <dbReference type="Pfam" id="PF21173"/>
    </source>
</evidence>
<dbReference type="Pfam" id="PF01258">
    <property type="entry name" value="zf-dskA_traR"/>
    <property type="match status" value="1"/>
</dbReference>
<gene>
    <name evidence="7" type="ORF">SAMN04487957_101525</name>
</gene>
<dbReference type="SUPFAM" id="SSF57716">
    <property type="entry name" value="Glucocorticoid receptor-like (DNA-binding domain)"/>
    <property type="match status" value="1"/>
</dbReference>
<organism evidence="7 8">
    <name type="scientific">Halomonas shengliensis</name>
    <dbReference type="NCBI Taxonomy" id="419597"/>
    <lineage>
        <taxon>Bacteria</taxon>
        <taxon>Pseudomonadati</taxon>
        <taxon>Pseudomonadota</taxon>
        <taxon>Gammaproteobacteria</taxon>
        <taxon>Oceanospirillales</taxon>
        <taxon>Halomonadaceae</taxon>
        <taxon>Halomonas</taxon>
    </lineage>
</organism>
<dbReference type="PROSITE" id="PS01102">
    <property type="entry name" value="ZF_DKSA_1"/>
    <property type="match status" value="1"/>
</dbReference>
<keyword evidence="8" id="KW-1185">Reference proteome</keyword>
<evidence type="ECO:0000313" key="7">
    <source>
        <dbReference type="EMBL" id="SDN73016.1"/>
    </source>
</evidence>
<evidence type="ECO:0000256" key="4">
    <source>
        <dbReference type="PROSITE-ProRule" id="PRU00510"/>
    </source>
</evidence>
<evidence type="ECO:0000256" key="2">
    <source>
        <dbReference type="ARBA" id="ARBA00022771"/>
    </source>
</evidence>
<dbReference type="OrthoDB" id="6064855at2"/>
<dbReference type="RefSeq" id="WP_089676835.1">
    <property type="nucleotide sequence ID" value="NZ_FNIV01000001.1"/>
</dbReference>
<evidence type="ECO:0000313" key="8">
    <source>
        <dbReference type="Proteomes" id="UP000199075"/>
    </source>
</evidence>
<sequence>MSDRKQTLETLRDELIDRLERYQAHQEQRDGPLDKDMEDQSIEVENDEVVEALHREAETELRQVLHALARLDAGEGDACERCGEAIDPRRLSALPYTTLCRDCAEAH</sequence>
<proteinExistence type="predicted"/>
<evidence type="ECO:0000259" key="5">
    <source>
        <dbReference type="Pfam" id="PF01258"/>
    </source>
</evidence>
<evidence type="ECO:0000256" key="1">
    <source>
        <dbReference type="ARBA" id="ARBA00022723"/>
    </source>
</evidence>
<dbReference type="Gene3D" id="1.20.120.910">
    <property type="entry name" value="DksA, coiled-coil domain"/>
    <property type="match status" value="1"/>
</dbReference>
<keyword evidence="3" id="KW-0862">Zinc</keyword>
<protein>
    <submittedName>
        <fullName evidence="7">Transcriptional regulator, TraR/DksA family</fullName>
    </submittedName>
</protein>
<dbReference type="GO" id="GO:0008270">
    <property type="term" value="F:zinc ion binding"/>
    <property type="evidence" value="ECO:0007669"/>
    <property type="project" value="UniProtKB-KW"/>
</dbReference>
<dbReference type="PANTHER" id="PTHR33823:SF4">
    <property type="entry name" value="GENERAL STRESS PROTEIN 16O"/>
    <property type="match status" value="1"/>
</dbReference>
<dbReference type="EMBL" id="FNIV01000001">
    <property type="protein sequence ID" value="SDN73016.1"/>
    <property type="molecule type" value="Genomic_DNA"/>
</dbReference>
<feature type="domain" description="DnaK suppressor protein-like N-terminal" evidence="6">
    <location>
        <begin position="5"/>
        <end position="71"/>
    </location>
</feature>
<dbReference type="AlphaFoldDB" id="A0A1H0DSK7"/>
<feature type="domain" description="Zinc finger DksA/TraR C4-type" evidence="5">
    <location>
        <begin position="76"/>
        <end position="107"/>
    </location>
</feature>
<dbReference type="Pfam" id="PF21173">
    <property type="entry name" value="DksA-like_N"/>
    <property type="match status" value="1"/>
</dbReference>
<dbReference type="InterPro" id="IPR020458">
    <property type="entry name" value="Znf_DskA_TraR_CS"/>
</dbReference>
<dbReference type="Proteomes" id="UP000199075">
    <property type="component" value="Unassembled WGS sequence"/>
</dbReference>
<dbReference type="PANTHER" id="PTHR33823">
    <property type="entry name" value="RNA POLYMERASE-BINDING TRANSCRIPTION FACTOR DKSA-RELATED"/>
    <property type="match status" value="1"/>
</dbReference>
<dbReference type="STRING" id="419597.SAMN04487957_101525"/>
<keyword evidence="1" id="KW-0479">Metal-binding</keyword>
<keyword evidence="2" id="KW-0863">Zinc-finger</keyword>
<dbReference type="InterPro" id="IPR048487">
    <property type="entry name" value="DksA-like_N"/>
</dbReference>
<evidence type="ECO:0000256" key="3">
    <source>
        <dbReference type="ARBA" id="ARBA00022833"/>
    </source>
</evidence>
<name>A0A1H0DSK7_9GAMM</name>
<reference evidence="8" key="1">
    <citation type="submission" date="2016-10" db="EMBL/GenBank/DDBJ databases">
        <authorList>
            <person name="Varghese N."/>
            <person name="Submissions S."/>
        </authorList>
    </citation>
    <scope>NUCLEOTIDE SEQUENCE [LARGE SCALE GENOMIC DNA]</scope>
    <source>
        <strain evidence="8">CGMCC 1.6444</strain>
    </source>
</reference>
<dbReference type="PROSITE" id="PS51128">
    <property type="entry name" value="ZF_DKSA_2"/>
    <property type="match status" value="1"/>
</dbReference>